<proteinExistence type="predicted"/>
<dbReference type="GO" id="GO:0046872">
    <property type="term" value="F:metal ion binding"/>
    <property type="evidence" value="ECO:0007669"/>
    <property type="project" value="UniProtKB-KW"/>
</dbReference>
<dbReference type="GO" id="GO:0020037">
    <property type="term" value="F:heme binding"/>
    <property type="evidence" value="ECO:0007669"/>
    <property type="project" value="InterPro"/>
</dbReference>
<dbReference type="AlphaFoldDB" id="A0A2M9ZRJ8"/>
<dbReference type="OrthoDB" id="9811281at2"/>
<dbReference type="Gene3D" id="1.10.760.10">
    <property type="entry name" value="Cytochrome c-like domain"/>
    <property type="match status" value="1"/>
</dbReference>
<sequence length="124" mass="13548">MKQTQSNRMGDGKGGLGRLFCLLVLIFVAIQSQCKGNQSLSPEELLKEKGKSLYLSNCASCHNMNPSIDGSVGPAIFGSSFELLKARIREGSYPPGYTPKRTSAVMPRFPYGDEEIKALEAFLK</sequence>
<keyword evidence="2 4" id="KW-0479">Metal-binding</keyword>
<protein>
    <submittedName>
        <fullName evidence="7">Cytochrome C</fullName>
    </submittedName>
</protein>
<evidence type="ECO:0000256" key="4">
    <source>
        <dbReference type="PROSITE-ProRule" id="PRU00433"/>
    </source>
</evidence>
<evidence type="ECO:0000256" key="1">
    <source>
        <dbReference type="ARBA" id="ARBA00022617"/>
    </source>
</evidence>
<dbReference type="GO" id="GO:0009055">
    <property type="term" value="F:electron transfer activity"/>
    <property type="evidence" value="ECO:0007669"/>
    <property type="project" value="InterPro"/>
</dbReference>
<feature type="domain" description="Cytochrome c" evidence="5">
    <location>
        <begin position="45"/>
        <end position="124"/>
    </location>
</feature>
<evidence type="ECO:0000256" key="3">
    <source>
        <dbReference type="ARBA" id="ARBA00023004"/>
    </source>
</evidence>
<dbReference type="InterPro" id="IPR009056">
    <property type="entry name" value="Cyt_c-like_dom"/>
</dbReference>
<gene>
    <name evidence="6" type="ORF">CH360_00575</name>
    <name evidence="7" type="ORF">CH373_00575</name>
</gene>
<dbReference type="Pfam" id="PF13442">
    <property type="entry name" value="Cytochrome_CBB3"/>
    <property type="match status" value="1"/>
</dbReference>
<keyword evidence="3 4" id="KW-0408">Iron</keyword>
<dbReference type="Proteomes" id="UP000231990">
    <property type="component" value="Unassembled WGS sequence"/>
</dbReference>
<evidence type="ECO:0000256" key="2">
    <source>
        <dbReference type="ARBA" id="ARBA00022723"/>
    </source>
</evidence>
<evidence type="ECO:0000313" key="6">
    <source>
        <dbReference type="EMBL" id="PJZ71057.1"/>
    </source>
</evidence>
<dbReference type="EMBL" id="NPDZ01000001">
    <property type="protein sequence ID" value="PJZ74589.1"/>
    <property type="molecule type" value="Genomic_DNA"/>
</dbReference>
<evidence type="ECO:0000259" key="5">
    <source>
        <dbReference type="PROSITE" id="PS51007"/>
    </source>
</evidence>
<dbReference type="SUPFAM" id="SSF46626">
    <property type="entry name" value="Cytochrome c"/>
    <property type="match status" value="1"/>
</dbReference>
<evidence type="ECO:0000313" key="8">
    <source>
        <dbReference type="Proteomes" id="UP000231962"/>
    </source>
</evidence>
<dbReference type="PROSITE" id="PS51007">
    <property type="entry name" value="CYTC"/>
    <property type="match status" value="1"/>
</dbReference>
<name>A0A2M9ZRJ8_9LEPT</name>
<dbReference type="RefSeq" id="WP_100712000.1">
    <property type="nucleotide sequence ID" value="NZ_NPDY01000001.1"/>
</dbReference>
<keyword evidence="8" id="KW-1185">Reference proteome</keyword>
<accession>A0A2M9ZRJ8</accession>
<dbReference type="EMBL" id="NPDY01000001">
    <property type="protein sequence ID" value="PJZ71057.1"/>
    <property type="molecule type" value="Genomic_DNA"/>
</dbReference>
<evidence type="ECO:0000313" key="9">
    <source>
        <dbReference type="Proteomes" id="UP000231990"/>
    </source>
</evidence>
<keyword evidence="1 4" id="KW-0349">Heme</keyword>
<reference evidence="8 9" key="1">
    <citation type="submission" date="2017-07" db="EMBL/GenBank/DDBJ databases">
        <title>Leptospira spp. isolated from tropical soils.</title>
        <authorList>
            <person name="Thibeaux R."/>
            <person name="Iraola G."/>
            <person name="Ferres I."/>
            <person name="Bierque E."/>
            <person name="Girault D."/>
            <person name="Soupe-Gilbert M.-E."/>
            <person name="Picardeau M."/>
            <person name="Goarant C."/>
        </authorList>
    </citation>
    <scope>NUCLEOTIDE SEQUENCE [LARGE SCALE GENOMIC DNA]</scope>
    <source>
        <strain evidence="7 9">FH1-B-B1</strain>
        <strain evidence="6 8">FH1-B-C1</strain>
    </source>
</reference>
<evidence type="ECO:0000313" key="7">
    <source>
        <dbReference type="EMBL" id="PJZ74589.1"/>
    </source>
</evidence>
<dbReference type="Proteomes" id="UP000231962">
    <property type="component" value="Unassembled WGS sequence"/>
</dbReference>
<comment type="caution">
    <text evidence="7">The sequence shown here is derived from an EMBL/GenBank/DDBJ whole genome shotgun (WGS) entry which is preliminary data.</text>
</comment>
<dbReference type="InterPro" id="IPR036909">
    <property type="entry name" value="Cyt_c-like_dom_sf"/>
</dbReference>
<organism evidence="7 9">
    <name type="scientific">Leptospira perolatii</name>
    <dbReference type="NCBI Taxonomy" id="2023191"/>
    <lineage>
        <taxon>Bacteria</taxon>
        <taxon>Pseudomonadati</taxon>
        <taxon>Spirochaetota</taxon>
        <taxon>Spirochaetia</taxon>
        <taxon>Leptospirales</taxon>
        <taxon>Leptospiraceae</taxon>
        <taxon>Leptospira</taxon>
    </lineage>
</organism>